<keyword evidence="4 7" id="KW-0812">Transmembrane</keyword>
<evidence type="ECO:0000313" key="9">
    <source>
        <dbReference type="EMBL" id="MBP1042142.1"/>
    </source>
</evidence>
<comment type="subcellular location">
    <subcellularLocation>
        <location evidence="1 7">Cell membrane</location>
        <topology evidence="1 7">Multi-pass membrane protein</topology>
    </subcellularLocation>
</comment>
<dbReference type="InterPro" id="IPR000515">
    <property type="entry name" value="MetI-like"/>
</dbReference>
<keyword evidence="10" id="KW-1185">Reference proteome</keyword>
<dbReference type="GO" id="GO:0055085">
    <property type="term" value="P:transmembrane transport"/>
    <property type="evidence" value="ECO:0007669"/>
    <property type="project" value="InterPro"/>
</dbReference>
<dbReference type="Gene3D" id="1.10.3720.10">
    <property type="entry name" value="MetI-like"/>
    <property type="match status" value="1"/>
</dbReference>
<sequence>MKRQKTSIVLTMISVVSGLLIVFPIVWLVLSSFKPSSELFSLPLHLLPQNFTAEHYVNVWNNGFVTYIYNSFFLAIVGTIITLIISSMCGYALAIYRNTISYTNIVFAVFLLGTLIPGETLTVSQFTVISTIGLYNNIWGVILPVVTTTTGIFMYRQYYMSVPMSFVEAARIDGASEWLIFMRIMLPLAKSTTVTLTIFSFMWRWNDYILPLLVLSDQKKYTIQIAIKNFIGMNGVDWNSILAASVISIIPVIIIFMLLQKYIVGSNTSAGEKG</sequence>
<feature type="transmembrane region" description="Helical" evidence="7">
    <location>
        <begin position="100"/>
        <end position="118"/>
    </location>
</feature>
<evidence type="ECO:0000256" key="3">
    <source>
        <dbReference type="ARBA" id="ARBA00022475"/>
    </source>
</evidence>
<comment type="caution">
    <text evidence="9">The sequence shown here is derived from an EMBL/GenBank/DDBJ whole genome shotgun (WGS) entry which is preliminary data.</text>
</comment>
<dbReference type="PANTHER" id="PTHR43744">
    <property type="entry name" value="ABC TRANSPORTER PERMEASE PROTEIN MG189-RELATED-RELATED"/>
    <property type="match status" value="1"/>
</dbReference>
<keyword evidence="5 7" id="KW-1133">Transmembrane helix</keyword>
<dbReference type="Proteomes" id="UP000674938">
    <property type="component" value="Unassembled WGS sequence"/>
</dbReference>
<dbReference type="InterPro" id="IPR035906">
    <property type="entry name" value="MetI-like_sf"/>
</dbReference>
<dbReference type="RefSeq" id="WP_209529063.1">
    <property type="nucleotide sequence ID" value="NZ_JAEEGA010000009.1"/>
</dbReference>
<dbReference type="EMBL" id="JAEEGA010000009">
    <property type="protein sequence ID" value="MBP1042142.1"/>
    <property type="molecule type" value="Genomic_DNA"/>
</dbReference>
<evidence type="ECO:0000313" key="10">
    <source>
        <dbReference type="Proteomes" id="UP000674938"/>
    </source>
</evidence>
<organism evidence="9 10">
    <name type="scientific">Vagococcus allomyrinae</name>
    <dbReference type="NCBI Taxonomy" id="2794353"/>
    <lineage>
        <taxon>Bacteria</taxon>
        <taxon>Bacillati</taxon>
        <taxon>Bacillota</taxon>
        <taxon>Bacilli</taxon>
        <taxon>Lactobacillales</taxon>
        <taxon>Enterococcaceae</taxon>
        <taxon>Vagococcus</taxon>
    </lineage>
</organism>
<dbReference type="Pfam" id="PF00528">
    <property type="entry name" value="BPD_transp_1"/>
    <property type="match status" value="1"/>
</dbReference>
<evidence type="ECO:0000256" key="5">
    <source>
        <dbReference type="ARBA" id="ARBA00022989"/>
    </source>
</evidence>
<evidence type="ECO:0000256" key="1">
    <source>
        <dbReference type="ARBA" id="ARBA00004651"/>
    </source>
</evidence>
<dbReference type="PANTHER" id="PTHR43744:SF12">
    <property type="entry name" value="ABC TRANSPORTER PERMEASE PROTEIN MG189-RELATED"/>
    <property type="match status" value="1"/>
</dbReference>
<dbReference type="CDD" id="cd06261">
    <property type="entry name" value="TM_PBP2"/>
    <property type="match status" value="1"/>
</dbReference>
<name>A0A940P671_9ENTE</name>
<reference evidence="9" key="1">
    <citation type="submission" date="2020-12" db="EMBL/GenBank/DDBJ databases">
        <title>Vagococcus allomyrinae sp. nov. and Enterococcus lavae sp. nov., isolated from the larvae of Allomyrina dichotoma.</title>
        <authorList>
            <person name="Lee S.D."/>
        </authorList>
    </citation>
    <scope>NUCLEOTIDE SEQUENCE</scope>
    <source>
        <strain evidence="9">BWB3-3</strain>
    </source>
</reference>
<comment type="similarity">
    <text evidence="7">Belongs to the binding-protein-dependent transport system permease family.</text>
</comment>
<keyword evidence="2 7" id="KW-0813">Transport</keyword>
<evidence type="ECO:0000256" key="4">
    <source>
        <dbReference type="ARBA" id="ARBA00022692"/>
    </source>
</evidence>
<feature type="transmembrane region" description="Helical" evidence="7">
    <location>
        <begin position="67"/>
        <end position="93"/>
    </location>
</feature>
<evidence type="ECO:0000256" key="7">
    <source>
        <dbReference type="RuleBase" id="RU363032"/>
    </source>
</evidence>
<keyword evidence="6 7" id="KW-0472">Membrane</keyword>
<accession>A0A940P671</accession>
<dbReference type="PROSITE" id="PS50928">
    <property type="entry name" value="ABC_TM1"/>
    <property type="match status" value="1"/>
</dbReference>
<evidence type="ECO:0000256" key="6">
    <source>
        <dbReference type="ARBA" id="ARBA00023136"/>
    </source>
</evidence>
<protein>
    <submittedName>
        <fullName evidence="9">Carbohydrate ABC transporter permease</fullName>
    </submittedName>
</protein>
<evidence type="ECO:0000259" key="8">
    <source>
        <dbReference type="PROSITE" id="PS50928"/>
    </source>
</evidence>
<gene>
    <name evidence="9" type="ORF">I6N95_14070</name>
</gene>
<evidence type="ECO:0000256" key="2">
    <source>
        <dbReference type="ARBA" id="ARBA00022448"/>
    </source>
</evidence>
<dbReference type="GO" id="GO:0005886">
    <property type="term" value="C:plasma membrane"/>
    <property type="evidence" value="ECO:0007669"/>
    <property type="project" value="UniProtKB-SubCell"/>
</dbReference>
<feature type="domain" description="ABC transmembrane type-1" evidence="8">
    <location>
        <begin position="68"/>
        <end position="259"/>
    </location>
</feature>
<feature type="transmembrane region" description="Helical" evidence="7">
    <location>
        <begin position="238"/>
        <end position="259"/>
    </location>
</feature>
<feature type="transmembrane region" description="Helical" evidence="7">
    <location>
        <begin position="138"/>
        <end position="159"/>
    </location>
</feature>
<dbReference type="SUPFAM" id="SSF161098">
    <property type="entry name" value="MetI-like"/>
    <property type="match status" value="1"/>
</dbReference>
<feature type="transmembrane region" description="Helical" evidence="7">
    <location>
        <begin position="7"/>
        <end position="30"/>
    </location>
</feature>
<feature type="transmembrane region" description="Helical" evidence="7">
    <location>
        <begin position="180"/>
        <end position="203"/>
    </location>
</feature>
<dbReference type="AlphaFoldDB" id="A0A940P671"/>
<keyword evidence="3" id="KW-1003">Cell membrane</keyword>
<proteinExistence type="inferred from homology"/>